<sequence length="58" mass="6633">MRKENICDITKPLMQINYAKQEERTGNLSQVQITVRKALFCTALGYKPGTSLTFLCHE</sequence>
<name>A0A0E9P6P1_ANGAN</name>
<evidence type="ECO:0000313" key="1">
    <source>
        <dbReference type="EMBL" id="JAG99931.1"/>
    </source>
</evidence>
<proteinExistence type="predicted"/>
<dbReference type="EMBL" id="GBXM01108645">
    <property type="protein sequence ID" value="JAG99931.1"/>
    <property type="molecule type" value="Transcribed_RNA"/>
</dbReference>
<organism evidence="1">
    <name type="scientific">Anguilla anguilla</name>
    <name type="common">European freshwater eel</name>
    <name type="synonym">Muraena anguilla</name>
    <dbReference type="NCBI Taxonomy" id="7936"/>
    <lineage>
        <taxon>Eukaryota</taxon>
        <taxon>Metazoa</taxon>
        <taxon>Chordata</taxon>
        <taxon>Craniata</taxon>
        <taxon>Vertebrata</taxon>
        <taxon>Euteleostomi</taxon>
        <taxon>Actinopterygii</taxon>
        <taxon>Neopterygii</taxon>
        <taxon>Teleostei</taxon>
        <taxon>Anguilliformes</taxon>
        <taxon>Anguillidae</taxon>
        <taxon>Anguilla</taxon>
    </lineage>
</organism>
<accession>A0A0E9P6P1</accession>
<reference evidence="1" key="2">
    <citation type="journal article" date="2015" name="Fish Shellfish Immunol.">
        <title>Early steps in the European eel (Anguilla anguilla)-Vibrio vulnificus interaction in the gills: Role of the RtxA13 toxin.</title>
        <authorList>
            <person name="Callol A."/>
            <person name="Pajuelo D."/>
            <person name="Ebbesson L."/>
            <person name="Teles M."/>
            <person name="MacKenzie S."/>
            <person name="Amaro C."/>
        </authorList>
    </citation>
    <scope>NUCLEOTIDE SEQUENCE</scope>
</reference>
<reference evidence="1" key="1">
    <citation type="submission" date="2014-11" db="EMBL/GenBank/DDBJ databases">
        <authorList>
            <person name="Amaro Gonzalez C."/>
        </authorList>
    </citation>
    <scope>NUCLEOTIDE SEQUENCE</scope>
</reference>
<dbReference type="AlphaFoldDB" id="A0A0E9P6P1"/>
<protein>
    <submittedName>
        <fullName evidence="1">Uncharacterized protein</fullName>
    </submittedName>
</protein>